<feature type="signal peptide" evidence="3">
    <location>
        <begin position="1"/>
        <end position="20"/>
    </location>
</feature>
<feature type="chain" id="PRO_5003512866" description="Alginate lyase domain-containing protein" evidence="3">
    <location>
        <begin position="21"/>
        <end position="378"/>
    </location>
</feature>
<accession>G8NTF3</accession>
<dbReference type="SUPFAM" id="SSF48230">
    <property type="entry name" value="Chondroitin AC/alginate lyase"/>
    <property type="match status" value="1"/>
</dbReference>
<evidence type="ECO:0000256" key="2">
    <source>
        <dbReference type="ARBA" id="ARBA00023239"/>
    </source>
</evidence>
<feature type="domain" description="Alginate lyase" evidence="4">
    <location>
        <begin position="76"/>
        <end position="299"/>
    </location>
</feature>
<reference evidence="5 6" key="1">
    <citation type="submission" date="2011-11" db="EMBL/GenBank/DDBJ databases">
        <title>Complete sequence of Granulicella mallensis MP5ACTX8.</title>
        <authorList>
            <consortium name="US DOE Joint Genome Institute"/>
            <person name="Lucas S."/>
            <person name="Copeland A."/>
            <person name="Lapidus A."/>
            <person name="Cheng J.-F."/>
            <person name="Goodwin L."/>
            <person name="Pitluck S."/>
            <person name="Peters L."/>
            <person name="Lu M."/>
            <person name="Detter J.C."/>
            <person name="Han C."/>
            <person name="Tapia R."/>
            <person name="Land M."/>
            <person name="Hauser L."/>
            <person name="Kyrpides N."/>
            <person name="Ivanova N."/>
            <person name="Mikhailova N."/>
            <person name="Pagani I."/>
            <person name="Rawat S."/>
            <person name="Mannisto M."/>
            <person name="Haggblom M."/>
            <person name="Woyke T."/>
        </authorList>
    </citation>
    <scope>NUCLEOTIDE SEQUENCE [LARGE SCALE GENOMIC DNA]</scope>
    <source>
        <strain evidence="6">ATCC BAA-1857 / DSM 23137 / MP5ACTX8</strain>
    </source>
</reference>
<keyword evidence="6" id="KW-1185">Reference proteome</keyword>
<dbReference type="Pfam" id="PF05426">
    <property type="entry name" value="Alginate_lyase"/>
    <property type="match status" value="1"/>
</dbReference>
<dbReference type="KEGG" id="gma:AciX8_0836"/>
<dbReference type="GO" id="GO:0042597">
    <property type="term" value="C:periplasmic space"/>
    <property type="evidence" value="ECO:0007669"/>
    <property type="project" value="InterPro"/>
</dbReference>
<keyword evidence="2" id="KW-0456">Lyase</keyword>
<dbReference type="InterPro" id="IPR008929">
    <property type="entry name" value="Chondroitin_lyas"/>
</dbReference>
<protein>
    <recommendedName>
        <fullName evidence="4">Alginate lyase domain-containing protein</fullName>
    </recommendedName>
</protein>
<dbReference type="HOGENOM" id="CLU_048396_0_0_0"/>
<keyword evidence="1 3" id="KW-0732">Signal</keyword>
<gene>
    <name evidence="5" type="ordered locus">AciX8_0836</name>
</gene>
<dbReference type="GO" id="GO:0016829">
    <property type="term" value="F:lyase activity"/>
    <property type="evidence" value="ECO:0007669"/>
    <property type="project" value="UniProtKB-KW"/>
</dbReference>
<dbReference type="Gene3D" id="1.50.10.100">
    <property type="entry name" value="Chondroitin AC/alginate lyase"/>
    <property type="match status" value="1"/>
</dbReference>
<evidence type="ECO:0000256" key="3">
    <source>
        <dbReference type="SAM" id="SignalP"/>
    </source>
</evidence>
<dbReference type="Proteomes" id="UP000007113">
    <property type="component" value="Chromosome"/>
</dbReference>
<evidence type="ECO:0000313" key="5">
    <source>
        <dbReference type="EMBL" id="AEU35185.1"/>
    </source>
</evidence>
<dbReference type="EMBL" id="CP003130">
    <property type="protein sequence ID" value="AEU35185.1"/>
    <property type="molecule type" value="Genomic_DNA"/>
</dbReference>
<organism evidence="5 6">
    <name type="scientific">Granulicella mallensis (strain ATCC BAA-1857 / DSM 23137 / MP5ACTX8)</name>
    <dbReference type="NCBI Taxonomy" id="682795"/>
    <lineage>
        <taxon>Bacteria</taxon>
        <taxon>Pseudomonadati</taxon>
        <taxon>Acidobacteriota</taxon>
        <taxon>Terriglobia</taxon>
        <taxon>Terriglobales</taxon>
        <taxon>Acidobacteriaceae</taxon>
        <taxon>Granulicella</taxon>
    </lineage>
</organism>
<evidence type="ECO:0000256" key="1">
    <source>
        <dbReference type="ARBA" id="ARBA00022729"/>
    </source>
</evidence>
<evidence type="ECO:0000259" key="4">
    <source>
        <dbReference type="Pfam" id="PF05426"/>
    </source>
</evidence>
<dbReference type="AlphaFoldDB" id="G8NTF3"/>
<name>G8NTF3_GRAMM</name>
<dbReference type="eggNOG" id="ENOG502ZA5K">
    <property type="taxonomic scope" value="Bacteria"/>
</dbReference>
<sequence precursor="true">MVRGFWLGLMIVMGFTAASATPARADAPCGQQLSPTVSGHGASWAIFPPESLAGLKAQAGTETGRSVVRMATTFLSETPHPMARIHTEGTLPHHGIRDESVAAEKDWDGMLALGLAYRLTGDRKYLAAEDCYLGAWTAVYRVSLNPIDETNLDKWMMAYDLTRGSLSAKTEEQAAALWKAMAAGYIDWMEKNGQKDTGNWSSHRVKLAVMAAYEAGDSALEARAAAVFREQVKRNIRPDGSVEDFYKRDALHYVVYDLDPLQMAALAAKVHGESWFHEGAGGRNIAHGVDWLVPYAVGQTKHMEFVHSTVAFDAARDKAGEKGYSGEWDPAAGVQTLTLAALLDPQYASAARQCVEHSGHNPQAWLTLFGAVVGGSVQ</sequence>
<proteinExistence type="predicted"/>
<dbReference type="RefSeq" id="WP_014264067.1">
    <property type="nucleotide sequence ID" value="NC_016631.1"/>
</dbReference>
<evidence type="ECO:0000313" key="6">
    <source>
        <dbReference type="Proteomes" id="UP000007113"/>
    </source>
</evidence>
<dbReference type="InterPro" id="IPR008397">
    <property type="entry name" value="Alginate_lyase_dom"/>
</dbReference>